<dbReference type="RefSeq" id="WP_136928663.1">
    <property type="nucleotide sequence ID" value="NZ_SSMQ01000007.1"/>
</dbReference>
<feature type="region of interest" description="Disordered" evidence="1">
    <location>
        <begin position="190"/>
        <end position="230"/>
    </location>
</feature>
<keyword evidence="2" id="KW-0812">Transmembrane</keyword>
<dbReference type="Gene3D" id="1.25.40.10">
    <property type="entry name" value="Tetratricopeptide repeat domain"/>
    <property type="match status" value="1"/>
</dbReference>
<dbReference type="Proteomes" id="UP000309215">
    <property type="component" value="Unassembled WGS sequence"/>
</dbReference>
<evidence type="ECO:0000313" key="4">
    <source>
        <dbReference type="EMBL" id="TKD10263.1"/>
    </source>
</evidence>
<dbReference type="EMBL" id="SSMQ01000007">
    <property type="protein sequence ID" value="TKD10263.1"/>
    <property type="molecule type" value="Genomic_DNA"/>
</dbReference>
<keyword evidence="5" id="KW-1185">Reference proteome</keyword>
<feature type="transmembrane region" description="Helical" evidence="2">
    <location>
        <begin position="295"/>
        <end position="314"/>
    </location>
</feature>
<keyword evidence="2" id="KW-0472">Membrane</keyword>
<keyword evidence="3" id="KW-0732">Signal</keyword>
<feature type="compositionally biased region" description="Pro residues" evidence="1">
    <location>
        <begin position="195"/>
        <end position="223"/>
    </location>
</feature>
<organism evidence="4 5">
    <name type="scientific">Polyangium fumosum</name>
    <dbReference type="NCBI Taxonomy" id="889272"/>
    <lineage>
        <taxon>Bacteria</taxon>
        <taxon>Pseudomonadati</taxon>
        <taxon>Myxococcota</taxon>
        <taxon>Polyangia</taxon>
        <taxon>Polyangiales</taxon>
        <taxon>Polyangiaceae</taxon>
        <taxon>Polyangium</taxon>
    </lineage>
</organism>
<evidence type="ECO:0000256" key="2">
    <source>
        <dbReference type="SAM" id="Phobius"/>
    </source>
</evidence>
<keyword evidence="2" id="KW-1133">Transmembrane helix</keyword>
<sequence>MKRWALALLLSLGVTTSAAAARAQSPEGASIAVAEALFQQGRALLDQGRYAEACLKLAESQRLDPKLGTLLNLAVCHEKEGKTATAWAEYISAASLARGKGQKDREQFARDHVAELKKKLAYVVLRMETPPAGLGMKLDDKPIDVAALNVPLPIDPGNHTVAAMAPGKRSWTGEILVPAQPGEIPVVIPALEDAPAPPPTETPPPPPPEPSPPLAQTKPPPAEPRISAPTGPSASTVLLVTGFGIGGAALLVGAVTGILTLVEASEILPKCNGSQCPGQADALATANTLANVSNIGFGVAVLGLGVGIAGIALAPKHEKAPPRAVSVMPLVGPFAIGLRGTF</sequence>
<accession>A0A4U1JG36</accession>
<feature type="signal peptide" evidence="3">
    <location>
        <begin position="1"/>
        <end position="20"/>
    </location>
</feature>
<reference evidence="4 5" key="1">
    <citation type="submission" date="2019-04" db="EMBL/GenBank/DDBJ databases">
        <authorList>
            <person name="Li Y."/>
            <person name="Wang J."/>
        </authorList>
    </citation>
    <scope>NUCLEOTIDE SEQUENCE [LARGE SCALE GENOMIC DNA]</scope>
    <source>
        <strain evidence="4 5">DSM 14668</strain>
    </source>
</reference>
<dbReference type="OrthoDB" id="5505393at2"/>
<name>A0A4U1JG36_9BACT</name>
<evidence type="ECO:0000256" key="3">
    <source>
        <dbReference type="SAM" id="SignalP"/>
    </source>
</evidence>
<gene>
    <name evidence="4" type="ORF">E8A74_09675</name>
</gene>
<protein>
    <submittedName>
        <fullName evidence="4">Uncharacterized protein</fullName>
    </submittedName>
</protein>
<dbReference type="InterPro" id="IPR011990">
    <property type="entry name" value="TPR-like_helical_dom_sf"/>
</dbReference>
<evidence type="ECO:0000256" key="1">
    <source>
        <dbReference type="SAM" id="MobiDB-lite"/>
    </source>
</evidence>
<dbReference type="AlphaFoldDB" id="A0A4U1JG36"/>
<evidence type="ECO:0000313" key="5">
    <source>
        <dbReference type="Proteomes" id="UP000309215"/>
    </source>
</evidence>
<feature type="chain" id="PRO_5020933171" evidence="3">
    <location>
        <begin position="21"/>
        <end position="342"/>
    </location>
</feature>
<proteinExistence type="predicted"/>
<comment type="caution">
    <text evidence="4">The sequence shown here is derived from an EMBL/GenBank/DDBJ whole genome shotgun (WGS) entry which is preliminary data.</text>
</comment>
<dbReference type="SUPFAM" id="SSF48452">
    <property type="entry name" value="TPR-like"/>
    <property type="match status" value="1"/>
</dbReference>